<dbReference type="RefSeq" id="WP_174967557.1">
    <property type="nucleotide sequence ID" value="NZ_CABVPU010000003.1"/>
</dbReference>
<name>A0A6P2I389_BURL3</name>
<protein>
    <submittedName>
        <fullName evidence="2">Primase 2</fullName>
    </submittedName>
</protein>
<dbReference type="Pfam" id="PF06048">
    <property type="entry name" value="DUF927"/>
    <property type="match status" value="1"/>
</dbReference>
<accession>A0A6P2I389</accession>
<evidence type="ECO:0000313" key="2">
    <source>
        <dbReference type="EMBL" id="VWB24073.1"/>
    </source>
</evidence>
<reference evidence="2 3" key="1">
    <citation type="submission" date="2019-09" db="EMBL/GenBank/DDBJ databases">
        <authorList>
            <person name="Depoorter E."/>
        </authorList>
    </citation>
    <scope>NUCLEOTIDE SEQUENCE [LARGE SCALE GENOMIC DNA]</scope>
    <source>
        <strain evidence="2">R-15945</strain>
    </source>
</reference>
<proteinExistence type="predicted"/>
<sequence length="565" mass="62143">MTPDFVAPPVKRKAEPYALTGDGLYTRSADRLVRICSPLHPHGYAIDSNGTGPARIIRVRNLAGWKVIELPETLLAQPRDLELALINHGVELESSVDAITHISVYLKSLPKLPLYKRVRRDGWINPDGSGGYAFGEKLYDAAGTTPVIRPAEQDQKPECKGNIEDWRPCTRLLEANPMPLSTICFALAAPLLRPFGHSSFCVSVVGQSSSGKSTLLRLAQSLLTCPQPLATWAGTANGLLARAVEHNDLPFIIDEIGQADPRDLFKLIYDLTNGTSKLRATPDGSASTPASVSTVIVTAGEESVFDRMSRVGQAPTGGHRARFITLNVQGQHGIVSDLHGSSDSASYVRNLNAMIRETYGAAWPPFIQYVAKHLDELKAKFTRVRDRIRERITAGFPLDNFDNIESRVLDHFAIAAFAGYVAVDAKVIDLPKAAIGQAMRTCFANWFDGMTSSRSVSAKVIIREVQAHVRKHQHKIAAFADFEKYEVRQPFGYRHVSAGESVLLIRPSALEPLKSKYGEREFHDALRSSDWLISGSGDRPTKQVKVPQGDGQKFNAYVLRESLLL</sequence>
<evidence type="ECO:0000313" key="3">
    <source>
        <dbReference type="Proteomes" id="UP000494174"/>
    </source>
</evidence>
<evidence type="ECO:0000259" key="1">
    <source>
        <dbReference type="Pfam" id="PF06048"/>
    </source>
</evidence>
<organism evidence="2 3">
    <name type="scientific">Burkholderia lata (strain ATCC 17760 / DSM 23089 / LMG 22485 / NCIMB 9086 / R18194 / 383)</name>
    <dbReference type="NCBI Taxonomy" id="482957"/>
    <lineage>
        <taxon>Bacteria</taxon>
        <taxon>Pseudomonadati</taxon>
        <taxon>Pseudomonadota</taxon>
        <taxon>Betaproteobacteria</taxon>
        <taxon>Burkholderiales</taxon>
        <taxon>Burkholderiaceae</taxon>
        <taxon>Burkholderia</taxon>
        <taxon>Burkholderia cepacia complex</taxon>
    </lineage>
</organism>
<dbReference type="SUPFAM" id="SSF52540">
    <property type="entry name" value="P-loop containing nucleoside triphosphate hydrolases"/>
    <property type="match status" value="1"/>
</dbReference>
<dbReference type="InterPro" id="IPR027417">
    <property type="entry name" value="P-loop_NTPase"/>
</dbReference>
<gene>
    <name evidence="2" type="ORF">BLA15945_01001</name>
</gene>
<dbReference type="EMBL" id="CABVPU010000003">
    <property type="protein sequence ID" value="VWB24073.1"/>
    <property type="molecule type" value="Genomic_DNA"/>
</dbReference>
<dbReference type="InterPro" id="IPR009270">
    <property type="entry name" value="DUF927"/>
</dbReference>
<feature type="domain" description="DUF927" evidence="1">
    <location>
        <begin position="33"/>
        <end position="289"/>
    </location>
</feature>
<dbReference type="Proteomes" id="UP000494174">
    <property type="component" value="Unassembled WGS sequence"/>
</dbReference>
<dbReference type="AlphaFoldDB" id="A0A6P2I389"/>